<keyword evidence="7" id="KW-0539">Nucleus</keyword>
<evidence type="ECO:0000256" key="6">
    <source>
        <dbReference type="ARBA" id="ARBA00023187"/>
    </source>
</evidence>
<organism evidence="11 12">
    <name type="scientific">Zasmidium cellare ATCC 36951</name>
    <dbReference type="NCBI Taxonomy" id="1080233"/>
    <lineage>
        <taxon>Eukaryota</taxon>
        <taxon>Fungi</taxon>
        <taxon>Dikarya</taxon>
        <taxon>Ascomycota</taxon>
        <taxon>Pezizomycotina</taxon>
        <taxon>Dothideomycetes</taxon>
        <taxon>Dothideomycetidae</taxon>
        <taxon>Mycosphaerellales</taxon>
        <taxon>Mycosphaerellaceae</taxon>
        <taxon>Zasmidium</taxon>
    </lineage>
</organism>
<dbReference type="GeneID" id="54564029"/>
<evidence type="ECO:0000256" key="7">
    <source>
        <dbReference type="ARBA" id="ARBA00023242"/>
    </source>
</evidence>
<dbReference type="Proteomes" id="UP000799537">
    <property type="component" value="Unassembled WGS sequence"/>
</dbReference>
<comment type="subcellular location">
    <subcellularLocation>
        <location evidence="1">Nucleus</location>
    </subcellularLocation>
</comment>
<dbReference type="GO" id="GO:0000956">
    <property type="term" value="P:nuclear-transcribed mRNA catabolic process"/>
    <property type="evidence" value="ECO:0007669"/>
    <property type="project" value="InterPro"/>
</dbReference>
<keyword evidence="6" id="KW-0508">mRNA splicing</keyword>
<keyword evidence="12" id="KW-1185">Reference proteome</keyword>
<evidence type="ECO:0000313" key="11">
    <source>
        <dbReference type="EMBL" id="KAF2161211.1"/>
    </source>
</evidence>
<comment type="similarity">
    <text evidence="2">Belongs to the snRNP Sm proteins family.</text>
</comment>
<dbReference type="FunFam" id="2.30.30.100:FF:000043">
    <property type="entry name" value="U6 snRNA-associated Sm-like protein LSm7"/>
    <property type="match status" value="1"/>
</dbReference>
<dbReference type="SMART" id="SM00651">
    <property type="entry name" value="Sm"/>
    <property type="match status" value="1"/>
</dbReference>
<evidence type="ECO:0000313" key="12">
    <source>
        <dbReference type="Proteomes" id="UP000799537"/>
    </source>
</evidence>
<dbReference type="InterPro" id="IPR001163">
    <property type="entry name" value="Sm_dom_euk/arc"/>
</dbReference>
<dbReference type="OrthoDB" id="274944at2759"/>
<proteinExistence type="inferred from homology"/>
<reference evidence="11" key="1">
    <citation type="journal article" date="2020" name="Stud. Mycol.">
        <title>101 Dothideomycetes genomes: a test case for predicting lifestyles and emergence of pathogens.</title>
        <authorList>
            <person name="Haridas S."/>
            <person name="Albert R."/>
            <person name="Binder M."/>
            <person name="Bloem J."/>
            <person name="Labutti K."/>
            <person name="Salamov A."/>
            <person name="Andreopoulos B."/>
            <person name="Baker S."/>
            <person name="Barry K."/>
            <person name="Bills G."/>
            <person name="Bluhm B."/>
            <person name="Cannon C."/>
            <person name="Castanera R."/>
            <person name="Culley D."/>
            <person name="Daum C."/>
            <person name="Ezra D."/>
            <person name="Gonzalez J."/>
            <person name="Henrissat B."/>
            <person name="Kuo A."/>
            <person name="Liang C."/>
            <person name="Lipzen A."/>
            <person name="Lutzoni F."/>
            <person name="Magnuson J."/>
            <person name="Mondo S."/>
            <person name="Nolan M."/>
            <person name="Ohm R."/>
            <person name="Pangilinan J."/>
            <person name="Park H.-J."/>
            <person name="Ramirez L."/>
            <person name="Alfaro M."/>
            <person name="Sun H."/>
            <person name="Tritt A."/>
            <person name="Yoshinaga Y."/>
            <person name="Zwiers L.-H."/>
            <person name="Turgeon B."/>
            <person name="Goodwin S."/>
            <person name="Spatafora J."/>
            <person name="Crous P."/>
            <person name="Grigoriev I."/>
        </authorList>
    </citation>
    <scope>NUCLEOTIDE SEQUENCE</scope>
    <source>
        <strain evidence="11">ATCC 36951</strain>
    </source>
</reference>
<dbReference type="CDD" id="cd01729">
    <property type="entry name" value="LSm7"/>
    <property type="match status" value="1"/>
</dbReference>
<dbReference type="InterPro" id="IPR017132">
    <property type="entry name" value="Lsm7"/>
</dbReference>
<evidence type="ECO:0000256" key="5">
    <source>
        <dbReference type="ARBA" id="ARBA00022884"/>
    </source>
</evidence>
<dbReference type="GO" id="GO:0003723">
    <property type="term" value="F:RNA binding"/>
    <property type="evidence" value="ECO:0007669"/>
    <property type="project" value="UniProtKB-KW"/>
</dbReference>
<dbReference type="InterPro" id="IPR047575">
    <property type="entry name" value="Sm"/>
</dbReference>
<dbReference type="GO" id="GO:0071013">
    <property type="term" value="C:catalytic step 2 spliceosome"/>
    <property type="evidence" value="ECO:0007669"/>
    <property type="project" value="TreeGrafter"/>
</dbReference>
<name>A0A6A6C2E3_ZASCE</name>
<evidence type="ECO:0000256" key="8">
    <source>
        <dbReference type="ARBA" id="ARBA00023274"/>
    </source>
</evidence>
<accession>A0A6A6C2E3</accession>
<keyword evidence="3" id="KW-0507">mRNA processing</keyword>
<dbReference type="PANTHER" id="PTHR10553:SF5">
    <property type="entry name" value="U6 SNRNA-ASSOCIATED SM-LIKE PROTEIN LSM7"/>
    <property type="match status" value="1"/>
</dbReference>
<dbReference type="GO" id="GO:0071004">
    <property type="term" value="C:U2-type prespliceosome"/>
    <property type="evidence" value="ECO:0007669"/>
    <property type="project" value="TreeGrafter"/>
</dbReference>
<dbReference type="GO" id="GO:1990726">
    <property type="term" value="C:Lsm1-7-Pat1 complex"/>
    <property type="evidence" value="ECO:0007669"/>
    <property type="project" value="TreeGrafter"/>
</dbReference>
<evidence type="ECO:0000259" key="10">
    <source>
        <dbReference type="PROSITE" id="PS52002"/>
    </source>
</evidence>
<feature type="domain" description="Sm" evidence="10">
    <location>
        <begin position="41"/>
        <end position="117"/>
    </location>
</feature>
<dbReference type="Gene3D" id="2.30.30.100">
    <property type="match status" value="1"/>
</dbReference>
<evidence type="ECO:0000256" key="9">
    <source>
        <dbReference type="SAM" id="MobiDB-lite"/>
    </source>
</evidence>
<protein>
    <recommendedName>
        <fullName evidence="10">Sm domain-containing protein</fullName>
    </recommendedName>
</protein>
<dbReference type="InterPro" id="IPR010920">
    <property type="entry name" value="LSM_dom_sf"/>
</dbReference>
<dbReference type="GO" id="GO:0097526">
    <property type="term" value="C:spliceosomal tri-snRNP complex"/>
    <property type="evidence" value="ECO:0007669"/>
    <property type="project" value="TreeGrafter"/>
</dbReference>
<sequence length="132" mass="14117">MSERANFRGGGGRGRGDRGGRGGGDRGGRGGGNAGGERKKENILDLSKYMEKDISVKFNGGREVTGTLKGYDQLMNLVLDNVKEVTRDEEGNTSFRNLGLLVARGTLLVLISPLDGSEEIANPFVQADDDDE</sequence>
<keyword evidence="5" id="KW-0694">RNA-binding</keyword>
<dbReference type="GO" id="GO:0000398">
    <property type="term" value="P:mRNA splicing, via spliceosome"/>
    <property type="evidence" value="ECO:0007669"/>
    <property type="project" value="InterPro"/>
</dbReference>
<evidence type="ECO:0000256" key="3">
    <source>
        <dbReference type="ARBA" id="ARBA00022664"/>
    </source>
</evidence>
<keyword evidence="8" id="KW-0687">Ribonucleoprotein</keyword>
<keyword evidence="4" id="KW-0747">Spliceosome</keyword>
<dbReference type="GO" id="GO:0005688">
    <property type="term" value="C:U6 snRNP"/>
    <property type="evidence" value="ECO:0007669"/>
    <property type="project" value="TreeGrafter"/>
</dbReference>
<dbReference type="PROSITE" id="PS52002">
    <property type="entry name" value="SM"/>
    <property type="match status" value="1"/>
</dbReference>
<dbReference type="AlphaFoldDB" id="A0A6A6C2E3"/>
<dbReference type="InterPro" id="IPR044641">
    <property type="entry name" value="Lsm7/SmG-like"/>
</dbReference>
<evidence type="ECO:0000256" key="2">
    <source>
        <dbReference type="ARBA" id="ARBA00006850"/>
    </source>
</evidence>
<dbReference type="PANTHER" id="PTHR10553">
    <property type="entry name" value="SMALL NUCLEAR RIBONUCLEOPROTEIN"/>
    <property type="match status" value="1"/>
</dbReference>
<feature type="region of interest" description="Disordered" evidence="9">
    <location>
        <begin position="1"/>
        <end position="41"/>
    </location>
</feature>
<dbReference type="SUPFAM" id="SSF50182">
    <property type="entry name" value="Sm-like ribonucleoproteins"/>
    <property type="match status" value="1"/>
</dbReference>
<dbReference type="RefSeq" id="XP_033662100.1">
    <property type="nucleotide sequence ID" value="XM_033810757.1"/>
</dbReference>
<evidence type="ECO:0000256" key="1">
    <source>
        <dbReference type="ARBA" id="ARBA00004123"/>
    </source>
</evidence>
<dbReference type="Pfam" id="PF01423">
    <property type="entry name" value="LSM"/>
    <property type="match status" value="1"/>
</dbReference>
<dbReference type="EMBL" id="ML993620">
    <property type="protein sequence ID" value="KAF2161211.1"/>
    <property type="molecule type" value="Genomic_DNA"/>
</dbReference>
<evidence type="ECO:0000256" key="4">
    <source>
        <dbReference type="ARBA" id="ARBA00022728"/>
    </source>
</evidence>
<gene>
    <name evidence="11" type="ORF">M409DRAFT_37565</name>
</gene>
<feature type="compositionally biased region" description="Basic and acidic residues" evidence="9">
    <location>
        <begin position="14"/>
        <end position="28"/>
    </location>
</feature>